<evidence type="ECO:0000313" key="2">
    <source>
        <dbReference type="EMBL" id="MED6127408.1"/>
    </source>
</evidence>
<evidence type="ECO:0000259" key="1">
    <source>
        <dbReference type="SMART" id="SM00491"/>
    </source>
</evidence>
<sequence length="365" mass="40123">MPSLFRDGETTPLTTNYQFLLHSRLRHPICNQNPNNLYSRSYHALTLSLTYGTPDGSPIDDDSCVATLGPGSWVGFGSGGASSALNKIQEHGEEGGCLSAFQALADVLLSLTNNDSDGRLIISRSSSSSSFRKQGRYIKFVMLSGEKIFSEIVDQAHAVLLVGELSLDCRPSTRERLFPWLPPNQLHFFSCSHIVPPDSILPIAVSRSPSGRSFDFSYSSRSSTDMMRELGLLQCNSVTVVPEGIVVFFPSFDYEGKVYETWESSGILERITRRKHIFREPRNNMDVESVLKEYKDTICALSSLSREANQASHSGAVLLAVVGGKISEGINLSDGMGRCVVMVGLPYASPSDIELLERIKHIEGF</sequence>
<protein>
    <recommendedName>
        <fullName evidence="1">ATP-dependent helicase C-terminal domain-containing protein</fullName>
    </recommendedName>
</protein>
<reference evidence="2 3" key="1">
    <citation type="journal article" date="2023" name="Plants (Basel)">
        <title>Bridging the Gap: Combining Genomics and Transcriptomics Approaches to Understand Stylosanthes scabra, an Orphan Legume from the Brazilian Caatinga.</title>
        <authorList>
            <person name="Ferreira-Neto J.R.C."/>
            <person name="da Silva M.D."/>
            <person name="Binneck E."/>
            <person name="de Melo N.F."/>
            <person name="da Silva R.H."/>
            <person name="de Melo A.L.T.M."/>
            <person name="Pandolfi V."/>
            <person name="Bustamante F.O."/>
            <person name="Brasileiro-Vidal A.C."/>
            <person name="Benko-Iseppon A.M."/>
        </authorList>
    </citation>
    <scope>NUCLEOTIDE SEQUENCE [LARGE SCALE GENOMIC DNA]</scope>
    <source>
        <tissue evidence="2">Leaves</tissue>
    </source>
</reference>
<dbReference type="PANTHER" id="PTHR11472:SF41">
    <property type="entry name" value="ATP-DEPENDENT DNA HELICASE DDX11-RELATED"/>
    <property type="match status" value="1"/>
</dbReference>
<evidence type="ECO:0000313" key="3">
    <source>
        <dbReference type="Proteomes" id="UP001341840"/>
    </source>
</evidence>
<dbReference type="Gene3D" id="3.40.50.300">
    <property type="entry name" value="P-loop containing nucleotide triphosphate hydrolases"/>
    <property type="match status" value="1"/>
</dbReference>
<feature type="domain" description="ATP-dependent helicase C-terminal" evidence="1">
    <location>
        <begin position="252"/>
        <end position="365"/>
    </location>
</feature>
<dbReference type="InterPro" id="IPR027417">
    <property type="entry name" value="P-loop_NTPase"/>
</dbReference>
<dbReference type="Pfam" id="PF13307">
    <property type="entry name" value="Helicase_C_2"/>
    <property type="match status" value="1"/>
</dbReference>
<dbReference type="SMART" id="SM00491">
    <property type="entry name" value="HELICc2"/>
    <property type="match status" value="1"/>
</dbReference>
<organism evidence="2 3">
    <name type="scientific">Stylosanthes scabra</name>
    <dbReference type="NCBI Taxonomy" id="79078"/>
    <lineage>
        <taxon>Eukaryota</taxon>
        <taxon>Viridiplantae</taxon>
        <taxon>Streptophyta</taxon>
        <taxon>Embryophyta</taxon>
        <taxon>Tracheophyta</taxon>
        <taxon>Spermatophyta</taxon>
        <taxon>Magnoliopsida</taxon>
        <taxon>eudicotyledons</taxon>
        <taxon>Gunneridae</taxon>
        <taxon>Pentapetalae</taxon>
        <taxon>rosids</taxon>
        <taxon>fabids</taxon>
        <taxon>Fabales</taxon>
        <taxon>Fabaceae</taxon>
        <taxon>Papilionoideae</taxon>
        <taxon>50 kb inversion clade</taxon>
        <taxon>dalbergioids sensu lato</taxon>
        <taxon>Dalbergieae</taxon>
        <taxon>Pterocarpus clade</taxon>
        <taxon>Stylosanthes</taxon>
    </lineage>
</organism>
<proteinExistence type="predicted"/>
<accession>A0ABU6RTF1</accession>
<name>A0ABU6RTF1_9FABA</name>
<dbReference type="InterPro" id="IPR006555">
    <property type="entry name" value="ATP-dep_Helicase_C"/>
</dbReference>
<dbReference type="PANTHER" id="PTHR11472">
    <property type="entry name" value="DNA REPAIR DEAD HELICASE RAD3/XP-D SUBFAMILY MEMBER"/>
    <property type="match status" value="1"/>
</dbReference>
<dbReference type="InterPro" id="IPR045028">
    <property type="entry name" value="DinG/Rad3-like"/>
</dbReference>
<dbReference type="EMBL" id="JASCZI010031776">
    <property type="protein sequence ID" value="MED6127408.1"/>
    <property type="molecule type" value="Genomic_DNA"/>
</dbReference>
<keyword evidence="3" id="KW-1185">Reference proteome</keyword>
<gene>
    <name evidence="2" type="ORF">PIB30_087875</name>
</gene>
<dbReference type="Proteomes" id="UP001341840">
    <property type="component" value="Unassembled WGS sequence"/>
</dbReference>
<comment type="caution">
    <text evidence="2">The sequence shown here is derived from an EMBL/GenBank/DDBJ whole genome shotgun (WGS) entry which is preliminary data.</text>
</comment>